<organism evidence="1">
    <name type="scientific">Cacopsylla melanoneura</name>
    <dbReference type="NCBI Taxonomy" id="428564"/>
    <lineage>
        <taxon>Eukaryota</taxon>
        <taxon>Metazoa</taxon>
        <taxon>Ecdysozoa</taxon>
        <taxon>Arthropoda</taxon>
        <taxon>Hexapoda</taxon>
        <taxon>Insecta</taxon>
        <taxon>Pterygota</taxon>
        <taxon>Neoptera</taxon>
        <taxon>Paraneoptera</taxon>
        <taxon>Hemiptera</taxon>
        <taxon>Sternorrhyncha</taxon>
        <taxon>Psylloidea</taxon>
        <taxon>Psyllidae</taxon>
        <taxon>Psyllinae</taxon>
        <taxon>Cacopsylla</taxon>
    </lineage>
</organism>
<protein>
    <submittedName>
        <fullName evidence="1">Uncharacterized protein</fullName>
    </submittedName>
</protein>
<name>A0A8D8XDZ9_9HEMI</name>
<accession>A0A8D8XDZ9</accession>
<dbReference type="EMBL" id="HBUF01356116">
    <property type="protein sequence ID" value="CAG6717600.1"/>
    <property type="molecule type" value="Transcribed_RNA"/>
</dbReference>
<dbReference type="AlphaFoldDB" id="A0A8D8XDZ9"/>
<dbReference type="EMBL" id="HBUF01543242">
    <property type="protein sequence ID" value="CAG6755876.1"/>
    <property type="molecule type" value="Transcribed_RNA"/>
</dbReference>
<sequence>MKPHWNILFVRLCRQWEVMSQNSNSSSGTDWRPSYKIDLIFKLSPKKLCIALINKNIFLGKSDDSRASFKYCSICTRNHRIPPVLNNGDQCHALRWTAPPENTWNYAFWKLAAIWCHFQNLSLSSGTNFPIILYRFQQIKCSDVCSLLTIFSHFTFVWFPYVSHNVQVSFLIFALNMSTKSLGSTVNDYRAVFSE</sequence>
<proteinExistence type="predicted"/>
<evidence type="ECO:0000313" key="1">
    <source>
        <dbReference type="EMBL" id="CAG6691115.1"/>
    </source>
</evidence>
<dbReference type="EMBL" id="HBUF01072192">
    <property type="protein sequence ID" value="CAG6629947.1"/>
    <property type="molecule type" value="Transcribed_RNA"/>
</dbReference>
<reference evidence="1" key="1">
    <citation type="submission" date="2021-05" db="EMBL/GenBank/DDBJ databases">
        <authorList>
            <person name="Alioto T."/>
            <person name="Alioto T."/>
            <person name="Gomez Garrido J."/>
        </authorList>
    </citation>
    <scope>NUCLEOTIDE SEQUENCE</scope>
</reference>
<dbReference type="EMBL" id="HBUF01301106">
    <property type="protein sequence ID" value="CAG6691115.1"/>
    <property type="molecule type" value="Transcribed_RNA"/>
</dbReference>